<evidence type="ECO:0000313" key="5">
    <source>
        <dbReference type="Proteomes" id="UP000626092"/>
    </source>
</evidence>
<feature type="domain" description="DUF4216" evidence="1">
    <location>
        <begin position="952"/>
        <end position="1020"/>
    </location>
</feature>
<dbReference type="Pfam" id="PF13952">
    <property type="entry name" value="DUF4216"/>
    <property type="match status" value="1"/>
</dbReference>
<proteinExistence type="predicted"/>
<dbReference type="PANTHER" id="PTHR48258:SF9">
    <property type="entry name" value="OS01G0348150 PROTEIN"/>
    <property type="match status" value="1"/>
</dbReference>
<evidence type="ECO:0000259" key="3">
    <source>
        <dbReference type="Pfam" id="PF13963"/>
    </source>
</evidence>
<dbReference type="AlphaFoldDB" id="A0A834LFM6"/>
<dbReference type="OrthoDB" id="1087172at2759"/>
<comment type="caution">
    <text evidence="4">The sequence shown here is derived from an EMBL/GenBank/DDBJ whole genome shotgun (WGS) entry which is preliminary data.</text>
</comment>
<organism evidence="4 5">
    <name type="scientific">Rhododendron simsii</name>
    <name type="common">Sims's rhododendron</name>
    <dbReference type="NCBI Taxonomy" id="118357"/>
    <lineage>
        <taxon>Eukaryota</taxon>
        <taxon>Viridiplantae</taxon>
        <taxon>Streptophyta</taxon>
        <taxon>Embryophyta</taxon>
        <taxon>Tracheophyta</taxon>
        <taxon>Spermatophyta</taxon>
        <taxon>Magnoliopsida</taxon>
        <taxon>eudicotyledons</taxon>
        <taxon>Gunneridae</taxon>
        <taxon>Pentapetalae</taxon>
        <taxon>asterids</taxon>
        <taxon>Ericales</taxon>
        <taxon>Ericaceae</taxon>
        <taxon>Ericoideae</taxon>
        <taxon>Rhodoreae</taxon>
        <taxon>Rhododendron</taxon>
    </lineage>
</organism>
<feature type="domain" description="Transposase-associated" evidence="3">
    <location>
        <begin position="3"/>
        <end position="75"/>
    </location>
</feature>
<dbReference type="Proteomes" id="UP000626092">
    <property type="component" value="Unassembled WGS sequence"/>
</dbReference>
<dbReference type="InterPro" id="IPR029480">
    <property type="entry name" value="Transpos_assoc"/>
</dbReference>
<sequence length="1083" mass="124706">MDKSWMLKDRTSKDYEDGVEQFLNFAVIYATDLQSIRCPCRVCGNLKSQAVDEIRNHLFFHGIDQSYQKWIWHGEAGTRKAPPSGYAEDTFHRQVDSSPSNDVAETIEMVEAAYNHYTADPNEFRKLLEDAEKPLYPGCSDTTKLSALVTAFNFKARHQLSNTAFDELLKILGQLLPKKNEMPSSMYEASKTMDTLGMEYEKIHACPSDCILYRKEYKDATTCPTCKRSRWKLKKNSTEVREGVPAKVVWYFPLIPRFLRMYQLSETAKNLTWHANERESDGKLRHPADSPSWKLVDHMWPDFGAEPRNLRLAISADGINPHSSLSSRYSCWPVVMVNYNLPPWLCMKRKFMMLTLLISGPQQPGNDIDVFLAPLIDDLKLLWDVGVEAYDAYRQQHFNLRVVLLWTINDFPAYGNLSGCKVKGYGACPICSEGTCSRRLKRGKKNIYVGHRKFLPINHPYRRLKKAFDGQQELGLAPSPLSGEEVLRKVQGIKLIWGKKNKNKSAGVGHKSCWKKKSIFFNLDYWKYLLIRHILDVMHIEKNVCESIIGTLLNIPGKTKDGINARLDLVEKGLRKELAPQIGEKRTYLPPACYTLSNVEKRRLCTTLLELKVPEGYSSNLRNCVNMDDLKLYGMKSHDCHVLMQQLLPVAIRSVLPKEVRYAITRLCFFFNAICDKVIDVAKLDKIQSDIVITLCLLEKYFPPSFFDIMIHLTVHLVREVRLCGPVHFRWMYPFERFMKVLKGCVRNRNCPEGCMAESYIAEEAVEFCADNVSRVDPIGVPVARNMTSDGLEIERPLPGGYVVAVDREELEQAHRYVLENSSEVEPYIVEHMAWLKVQYPRQAKSPKWLQVEHNRTFIEWIRNKVADELNLKRNISNTLEWIAQGPRLDVIKSPGYIINGTRYHTKDRDNSRVTQNSGVSLVATAMQVTGYKDKNPVFGEMNFYGIISEIWQLDYHMFQIPIFKCDWVDNKKGIKVDELGFTLVELGRIGHKSDSFILASQAKQVFYVKDQLDSRWSIVLEPPQRRYPRNGDDELNDCSFEQHGFDKVMPEVEPADVADESDEFELSYTRRDCEGTWIDNEG</sequence>
<dbReference type="Pfam" id="PF13960">
    <property type="entry name" value="DUF4218"/>
    <property type="match status" value="1"/>
</dbReference>
<dbReference type="Pfam" id="PF13963">
    <property type="entry name" value="Transpos_assoc"/>
    <property type="match status" value="1"/>
</dbReference>
<evidence type="ECO:0000259" key="2">
    <source>
        <dbReference type="Pfam" id="PF13960"/>
    </source>
</evidence>
<evidence type="ECO:0008006" key="6">
    <source>
        <dbReference type="Google" id="ProtNLM"/>
    </source>
</evidence>
<dbReference type="Pfam" id="PF02992">
    <property type="entry name" value="Transposase_21"/>
    <property type="match status" value="1"/>
</dbReference>
<evidence type="ECO:0000259" key="1">
    <source>
        <dbReference type="Pfam" id="PF13952"/>
    </source>
</evidence>
<dbReference type="EMBL" id="WJXA01000009">
    <property type="protein sequence ID" value="KAF7133053.1"/>
    <property type="molecule type" value="Genomic_DNA"/>
</dbReference>
<dbReference type="InterPro" id="IPR004242">
    <property type="entry name" value="Transposase_21"/>
</dbReference>
<dbReference type="PANTHER" id="PTHR48258">
    <property type="entry name" value="DUF4218 DOMAIN-CONTAINING PROTEIN-RELATED"/>
    <property type="match status" value="1"/>
</dbReference>
<keyword evidence="5" id="KW-1185">Reference proteome</keyword>
<dbReference type="InterPro" id="IPR025452">
    <property type="entry name" value="DUF4218"/>
</dbReference>
<name>A0A834LFM6_RHOSS</name>
<dbReference type="InterPro" id="IPR025312">
    <property type="entry name" value="DUF4216"/>
</dbReference>
<reference evidence="4" key="1">
    <citation type="submission" date="2019-11" db="EMBL/GenBank/DDBJ databases">
        <authorList>
            <person name="Liu Y."/>
            <person name="Hou J."/>
            <person name="Li T.-Q."/>
            <person name="Guan C.-H."/>
            <person name="Wu X."/>
            <person name="Wu H.-Z."/>
            <person name="Ling F."/>
            <person name="Zhang R."/>
            <person name="Shi X.-G."/>
            <person name="Ren J.-P."/>
            <person name="Chen E.-F."/>
            <person name="Sun J.-M."/>
        </authorList>
    </citation>
    <scope>NUCLEOTIDE SEQUENCE</scope>
    <source>
        <strain evidence="4">Adult_tree_wgs_1</strain>
        <tissue evidence="4">Leaves</tissue>
    </source>
</reference>
<gene>
    <name evidence="4" type="ORF">RHSIM_Rhsim09G0096400</name>
</gene>
<accession>A0A834LFM6</accession>
<evidence type="ECO:0000313" key="4">
    <source>
        <dbReference type="EMBL" id="KAF7133053.1"/>
    </source>
</evidence>
<feature type="domain" description="DUF4218" evidence="2">
    <location>
        <begin position="674"/>
        <end position="777"/>
    </location>
</feature>
<protein>
    <recommendedName>
        <fullName evidence="6">Transposase</fullName>
    </recommendedName>
</protein>